<dbReference type="EMBL" id="CP098827">
    <property type="protein sequence ID" value="XBO73018.1"/>
    <property type="molecule type" value="Genomic_DNA"/>
</dbReference>
<gene>
    <name evidence="3" type="primary">smrA</name>
    <name evidence="3" type="ORF">NFG58_10095</name>
</gene>
<dbReference type="Pfam" id="PF01713">
    <property type="entry name" value="Smr"/>
    <property type="match status" value="1"/>
</dbReference>
<name>A0AAU7KQF7_9GAMM</name>
<protein>
    <submittedName>
        <fullName evidence="3">DNA endonuclease SmrA</fullName>
    </submittedName>
</protein>
<evidence type="ECO:0000313" key="3">
    <source>
        <dbReference type="EMBL" id="XBO73018.1"/>
    </source>
</evidence>
<dbReference type="NCBIfam" id="NF033154">
    <property type="entry name" value="endonuc_SmrA"/>
    <property type="match status" value="1"/>
</dbReference>
<keyword evidence="3" id="KW-0540">Nuclease</keyword>
<evidence type="ECO:0000256" key="1">
    <source>
        <dbReference type="SAM" id="MobiDB-lite"/>
    </source>
</evidence>
<organism evidence="3">
    <name type="scientific">Halomonas sp. RT37</name>
    <dbReference type="NCBI Taxonomy" id="2950872"/>
    <lineage>
        <taxon>Bacteria</taxon>
        <taxon>Pseudomonadati</taxon>
        <taxon>Pseudomonadota</taxon>
        <taxon>Gammaproteobacteria</taxon>
        <taxon>Oceanospirillales</taxon>
        <taxon>Halomonadaceae</taxon>
        <taxon>Halomonas</taxon>
    </lineage>
</organism>
<keyword evidence="3" id="KW-0378">Hydrolase</keyword>
<dbReference type="InterPro" id="IPR047688">
    <property type="entry name" value="Endonuc_SmrA"/>
</dbReference>
<feature type="region of interest" description="Disordered" evidence="1">
    <location>
        <begin position="24"/>
        <end position="51"/>
    </location>
</feature>
<dbReference type="Gene3D" id="3.30.1370.110">
    <property type="match status" value="1"/>
</dbReference>
<dbReference type="SUPFAM" id="SSF160443">
    <property type="entry name" value="SMR domain-like"/>
    <property type="match status" value="1"/>
</dbReference>
<dbReference type="PANTHER" id="PTHR35562">
    <property type="entry name" value="DNA ENDONUCLEASE SMRA-RELATED"/>
    <property type="match status" value="1"/>
</dbReference>
<dbReference type="AlphaFoldDB" id="A0AAU7KQF7"/>
<reference evidence="3" key="1">
    <citation type="submission" date="2022-06" db="EMBL/GenBank/DDBJ databases">
        <title>A novel DMS-producing enzyme.</title>
        <authorList>
            <person name="Zhang Y."/>
        </authorList>
    </citation>
    <scope>NUCLEOTIDE SEQUENCE</scope>
    <source>
        <strain evidence="3">RT37</strain>
    </source>
</reference>
<proteinExistence type="predicted"/>
<feature type="domain" description="Smr" evidence="2">
    <location>
        <begin position="122"/>
        <end position="187"/>
    </location>
</feature>
<sequence>MSEFLRAESFDGAHDDVDFKAMMGDVQPLRQANNRADAGRRRGAPTESQLARRRHALSGDDGLDGLSDDFVDLVPPFDPLEYRRDGIQTGVVERLRQGGYPVQASLHLLRRPLHECRGSLPQFIRDAYAADLRSVLIVHGRSREIDGAANVLRSCLAKWLPALDEVQAFVSAQEADGGLGATWVMLRKSERARAANRERQQKRRG</sequence>
<dbReference type="GO" id="GO:0004520">
    <property type="term" value="F:DNA endonuclease activity"/>
    <property type="evidence" value="ECO:0007669"/>
    <property type="project" value="TreeGrafter"/>
</dbReference>
<accession>A0AAU7KQF7</accession>
<dbReference type="RefSeq" id="WP_108133414.1">
    <property type="nucleotide sequence ID" value="NZ_CP098827.1"/>
</dbReference>
<dbReference type="PANTHER" id="PTHR35562:SF2">
    <property type="entry name" value="DNA ENDONUCLEASE SMRA-RELATED"/>
    <property type="match status" value="1"/>
</dbReference>
<evidence type="ECO:0000259" key="2">
    <source>
        <dbReference type="PROSITE" id="PS50828"/>
    </source>
</evidence>
<dbReference type="InterPro" id="IPR002625">
    <property type="entry name" value="Smr_dom"/>
</dbReference>
<dbReference type="InterPro" id="IPR036063">
    <property type="entry name" value="Smr_dom_sf"/>
</dbReference>
<keyword evidence="3" id="KW-0255">Endonuclease</keyword>
<dbReference type="PROSITE" id="PS50828">
    <property type="entry name" value="SMR"/>
    <property type="match status" value="1"/>
</dbReference>